<dbReference type="PROSITE" id="PS50082">
    <property type="entry name" value="WD_REPEATS_2"/>
    <property type="match status" value="4"/>
</dbReference>
<name>A0A409VV76_9AGAR</name>
<dbReference type="EMBL" id="NHYE01005551">
    <property type="protein sequence ID" value="PPQ70150.1"/>
    <property type="molecule type" value="Genomic_DNA"/>
</dbReference>
<proteinExistence type="predicted"/>
<evidence type="ECO:0000256" key="2">
    <source>
        <dbReference type="ARBA" id="ARBA00022737"/>
    </source>
</evidence>
<evidence type="ECO:0008006" key="6">
    <source>
        <dbReference type="Google" id="ProtNLM"/>
    </source>
</evidence>
<dbReference type="InParanoid" id="A0A409VV76"/>
<dbReference type="PROSITE" id="PS50294">
    <property type="entry name" value="WD_REPEATS_REGION"/>
    <property type="match status" value="1"/>
</dbReference>
<reference evidence="4 5" key="1">
    <citation type="journal article" date="2018" name="Evol. Lett.">
        <title>Horizontal gene cluster transfer increased hallucinogenic mushroom diversity.</title>
        <authorList>
            <person name="Reynolds H.T."/>
            <person name="Vijayakumar V."/>
            <person name="Gluck-Thaler E."/>
            <person name="Korotkin H.B."/>
            <person name="Matheny P.B."/>
            <person name="Slot J.C."/>
        </authorList>
    </citation>
    <scope>NUCLEOTIDE SEQUENCE [LARGE SCALE GENOMIC DNA]</scope>
    <source>
        <strain evidence="4 5">SRW20</strain>
    </source>
</reference>
<dbReference type="Gene3D" id="2.130.10.10">
    <property type="entry name" value="YVTN repeat-like/Quinoprotein amine dehydrogenase"/>
    <property type="match status" value="2"/>
</dbReference>
<feature type="repeat" description="WD" evidence="3">
    <location>
        <begin position="636"/>
        <end position="666"/>
    </location>
</feature>
<dbReference type="AlphaFoldDB" id="A0A409VV76"/>
<dbReference type="InterPro" id="IPR011044">
    <property type="entry name" value="Quino_amine_DH_bsu"/>
</dbReference>
<dbReference type="InterPro" id="IPR015943">
    <property type="entry name" value="WD40/YVTN_repeat-like_dom_sf"/>
</dbReference>
<evidence type="ECO:0000313" key="4">
    <source>
        <dbReference type="EMBL" id="PPQ70150.1"/>
    </source>
</evidence>
<feature type="repeat" description="WD" evidence="3">
    <location>
        <begin position="610"/>
        <end position="635"/>
    </location>
</feature>
<accession>A0A409VV76</accession>
<dbReference type="PRINTS" id="PR00320">
    <property type="entry name" value="GPROTEINBRPT"/>
</dbReference>
<dbReference type="InterPro" id="IPR011047">
    <property type="entry name" value="Quinoprotein_ADH-like_sf"/>
</dbReference>
<dbReference type="OrthoDB" id="2639794at2759"/>
<dbReference type="PANTHER" id="PTHR19848:SF8">
    <property type="entry name" value="F-BOX AND WD REPEAT DOMAIN CONTAINING 7"/>
    <property type="match status" value="1"/>
</dbReference>
<protein>
    <recommendedName>
        <fullName evidence="6">WD40 repeat-like protein</fullName>
    </recommendedName>
</protein>
<dbReference type="InterPro" id="IPR001680">
    <property type="entry name" value="WD40_rpt"/>
</dbReference>
<feature type="repeat" description="WD" evidence="3">
    <location>
        <begin position="228"/>
        <end position="267"/>
    </location>
</feature>
<evidence type="ECO:0000256" key="1">
    <source>
        <dbReference type="ARBA" id="ARBA00022574"/>
    </source>
</evidence>
<dbReference type="PROSITE" id="PS00678">
    <property type="entry name" value="WD_REPEATS_1"/>
    <property type="match status" value="1"/>
</dbReference>
<dbReference type="Pfam" id="PF00400">
    <property type="entry name" value="WD40"/>
    <property type="match status" value="2"/>
</dbReference>
<evidence type="ECO:0000256" key="3">
    <source>
        <dbReference type="PROSITE-ProRule" id="PRU00221"/>
    </source>
</evidence>
<dbReference type="SMART" id="SM00320">
    <property type="entry name" value="WD40"/>
    <property type="match status" value="5"/>
</dbReference>
<comment type="caution">
    <text evidence="4">The sequence shown here is derived from an EMBL/GenBank/DDBJ whole genome shotgun (WGS) entry which is preliminary data.</text>
</comment>
<dbReference type="SUPFAM" id="SSF50998">
    <property type="entry name" value="Quinoprotein alcohol dehydrogenase-like"/>
    <property type="match status" value="2"/>
</dbReference>
<feature type="repeat" description="WD" evidence="3">
    <location>
        <begin position="202"/>
        <end position="227"/>
    </location>
</feature>
<organism evidence="4 5">
    <name type="scientific">Gymnopilus dilepis</name>
    <dbReference type="NCBI Taxonomy" id="231916"/>
    <lineage>
        <taxon>Eukaryota</taxon>
        <taxon>Fungi</taxon>
        <taxon>Dikarya</taxon>
        <taxon>Basidiomycota</taxon>
        <taxon>Agaricomycotina</taxon>
        <taxon>Agaricomycetes</taxon>
        <taxon>Agaricomycetidae</taxon>
        <taxon>Agaricales</taxon>
        <taxon>Agaricineae</taxon>
        <taxon>Hymenogastraceae</taxon>
        <taxon>Gymnopilus</taxon>
    </lineage>
</organism>
<dbReference type="Proteomes" id="UP000284706">
    <property type="component" value="Unassembled WGS sequence"/>
</dbReference>
<evidence type="ECO:0000313" key="5">
    <source>
        <dbReference type="Proteomes" id="UP000284706"/>
    </source>
</evidence>
<sequence>MSETVTPLALEDLPHFFVPLPPDTDATRPWPERRLACSANYVVVGHGLTTGCRIYVYSLPTFNLVHVLEPQLEEVPDEQSFQIHGEILVVTSWKRDDDGPSDSCSMSFWDLSVGKLLNGVTLPDHFSHPTISIPYRELIETEENGNLVKEEWPKNEMLILCSPGAEVLCVVAVHRSGGHDNPIMAPLMTLPIHAAVTHFSMGKTVITGGADATVRVWDITTGECRLVLMGHRNDVTGVRMNATRIYSWSADGAARIWDRHSGDCLHVLDLLNSATGSIAGIAPSYFITPMWIHGEGARILIWDPVSGQIAHRIDTTLSVHCHGPIFFAKERTLMAWQVFSDIPFGQIDIWDVRSGKMLIEQSLGYDHNRPLAVCSQARFLIVLVKKSEDDAYMLRVWDFSLYGSPTDEPEPRIDSLGDTTHFSVPLPTDYHPDDRDLSLECSATHVVLVQRANHRVYVYSLPTFDVNVLELAGVSHLDSISIYGDILVARGTHVSQAERQKCLHFYDLSTGQSFGVFPHGYRRVDISFPGTEVIEIEENGKLVREEWPKKPTFVICFAERILQTCTLHRSFKQSGYNIDAQAEDEQESATMVPGPAIALSHNARVHASIGRTAVTAGSDATVRVWDVITGECLQVLIGHLSAVFNVCLDSARIYSSSKDNTVRIWDRHCGDCLHAILDHIRRITSPFTFVKCVILLMQSPPQSNLIHRLRTTPPYLIGTTFETPAQGCTTLVWDAGGGRLVQNIAHYGEGFLGPVRGGEHTLVTGEWDCLRVWDVNSGRVLIRLSAGTPPELLEFCAQDRFVVALVAQGQGYTLRVWDFGDDRLASAKDDVLPVNSG</sequence>
<dbReference type="STRING" id="231916.A0A409VV76"/>
<dbReference type="InterPro" id="IPR019775">
    <property type="entry name" value="WD40_repeat_CS"/>
</dbReference>
<keyword evidence="5" id="KW-1185">Reference proteome</keyword>
<gene>
    <name evidence="4" type="ORF">CVT26_014443</name>
</gene>
<dbReference type="InterPro" id="IPR020472">
    <property type="entry name" value="WD40_PAC1"/>
</dbReference>
<keyword evidence="2" id="KW-0677">Repeat</keyword>
<dbReference type="PANTHER" id="PTHR19848">
    <property type="entry name" value="WD40 REPEAT PROTEIN"/>
    <property type="match status" value="1"/>
</dbReference>
<dbReference type="SUPFAM" id="SSF50969">
    <property type="entry name" value="YVTN repeat-like/Quinoprotein amine dehydrogenase"/>
    <property type="match status" value="1"/>
</dbReference>
<keyword evidence="1 3" id="KW-0853">WD repeat</keyword>